<evidence type="ECO:0000313" key="5">
    <source>
        <dbReference type="Proteomes" id="UP000249081"/>
    </source>
</evidence>
<keyword evidence="3" id="KW-1133">Transmembrane helix</keyword>
<feature type="coiled-coil region" evidence="1">
    <location>
        <begin position="32"/>
        <end position="66"/>
    </location>
</feature>
<dbReference type="AlphaFoldDB" id="A0A2W4XSW4"/>
<feature type="region of interest" description="Disordered" evidence="2">
    <location>
        <begin position="1"/>
        <end position="26"/>
    </location>
</feature>
<name>A0A2W4XSW4_9CYAN</name>
<keyword evidence="3" id="KW-0472">Membrane</keyword>
<dbReference type="EMBL" id="QBMN01000116">
    <property type="protein sequence ID" value="PZO37715.1"/>
    <property type="molecule type" value="Genomic_DNA"/>
</dbReference>
<reference evidence="5" key="1">
    <citation type="submission" date="2018-04" db="EMBL/GenBank/DDBJ databases">
        <authorList>
            <person name="Cornet L."/>
        </authorList>
    </citation>
    <scope>NUCLEOTIDE SEQUENCE [LARGE SCALE GENOMIC DNA]</scope>
</reference>
<feature type="compositionally biased region" description="Low complexity" evidence="2">
    <location>
        <begin position="110"/>
        <end position="122"/>
    </location>
</feature>
<keyword evidence="3" id="KW-0812">Transmembrane</keyword>
<evidence type="ECO:0000313" key="4">
    <source>
        <dbReference type="EMBL" id="PZO37715.1"/>
    </source>
</evidence>
<evidence type="ECO:0000256" key="3">
    <source>
        <dbReference type="SAM" id="Phobius"/>
    </source>
</evidence>
<feature type="region of interest" description="Disordered" evidence="2">
    <location>
        <begin position="108"/>
        <end position="175"/>
    </location>
</feature>
<feature type="transmembrane region" description="Helical" evidence="3">
    <location>
        <begin position="198"/>
        <end position="220"/>
    </location>
</feature>
<proteinExistence type="predicted"/>
<sequence length="228" mass="24517">MNVPFSSESAYAVAPEAPQASRQAPSVPISVYRELATELRDTQAMADSLTQQNQQLTQQNQVLRQEMIRFADSAARLKQAIEGSQPQPIEVSRAMGAPMEINFGAETGAMQSGGMQSGQMSGDTSASLPDRLSESVGEGVSNLTSQITHMMKPKGKAKKAPKPPQRPQAASPQRLYTEERLDANRPGQLSQQSSDMSGLWLAATILLIVISAFGAGFLIMKPLLSNSR</sequence>
<feature type="compositionally biased region" description="Basic residues" evidence="2">
    <location>
        <begin position="151"/>
        <end position="161"/>
    </location>
</feature>
<organism evidence="4 5">
    <name type="scientific">Shackletoniella antarctica</name>
    <dbReference type="NCBI Taxonomy" id="268115"/>
    <lineage>
        <taxon>Bacteria</taxon>
        <taxon>Bacillati</taxon>
        <taxon>Cyanobacteriota</taxon>
        <taxon>Cyanophyceae</taxon>
        <taxon>Oculatellales</taxon>
        <taxon>Oculatellaceae</taxon>
        <taxon>Shackletoniella</taxon>
    </lineage>
</organism>
<comment type="caution">
    <text evidence="4">The sequence shown here is derived from an EMBL/GenBank/DDBJ whole genome shotgun (WGS) entry which is preliminary data.</text>
</comment>
<evidence type="ECO:0000256" key="2">
    <source>
        <dbReference type="SAM" id="MobiDB-lite"/>
    </source>
</evidence>
<protein>
    <submittedName>
        <fullName evidence="4">Uncharacterized protein</fullName>
    </submittedName>
</protein>
<keyword evidence="1" id="KW-0175">Coiled coil</keyword>
<reference evidence="4 5" key="2">
    <citation type="submission" date="2018-06" db="EMBL/GenBank/DDBJ databases">
        <title>Metagenomic assembly of (sub)arctic Cyanobacteria and their associated microbiome from non-axenic cultures.</title>
        <authorList>
            <person name="Baurain D."/>
        </authorList>
    </citation>
    <scope>NUCLEOTIDE SEQUENCE [LARGE SCALE GENOMIC DNA]</scope>
    <source>
        <strain evidence="4">ULC041bin1</strain>
    </source>
</reference>
<gene>
    <name evidence="4" type="ORF">DCF17_15565</name>
</gene>
<evidence type="ECO:0000256" key="1">
    <source>
        <dbReference type="SAM" id="Coils"/>
    </source>
</evidence>
<accession>A0A2W4XSW4</accession>
<dbReference type="Proteomes" id="UP000249081">
    <property type="component" value="Unassembled WGS sequence"/>
</dbReference>